<keyword evidence="4" id="KW-0238">DNA-binding</keyword>
<accession>A0A2Z7AA58</accession>
<dbReference type="OrthoDB" id="1918918at2759"/>
<dbReference type="PROSITE" id="PS51032">
    <property type="entry name" value="AP2_ERF"/>
    <property type="match status" value="1"/>
</dbReference>
<evidence type="ECO:0000256" key="6">
    <source>
        <dbReference type="ARBA" id="ARBA00023163"/>
    </source>
</evidence>
<dbReference type="InterPro" id="IPR001471">
    <property type="entry name" value="AP2/ERF_dom"/>
</dbReference>
<dbReference type="GO" id="GO:0006952">
    <property type="term" value="P:defense response"/>
    <property type="evidence" value="ECO:0007669"/>
    <property type="project" value="UniProtKB-KW"/>
</dbReference>
<evidence type="ECO:0000256" key="7">
    <source>
        <dbReference type="ARBA" id="ARBA00023242"/>
    </source>
</evidence>
<dbReference type="AlphaFoldDB" id="A0A2Z7AA58"/>
<dbReference type="GO" id="GO:0003700">
    <property type="term" value="F:DNA-binding transcription factor activity"/>
    <property type="evidence" value="ECO:0007669"/>
    <property type="project" value="InterPro"/>
</dbReference>
<reference evidence="10 11" key="1">
    <citation type="journal article" date="2015" name="Proc. Natl. Acad. Sci. U.S.A.">
        <title>The resurrection genome of Boea hygrometrica: A blueprint for survival of dehydration.</title>
        <authorList>
            <person name="Xiao L."/>
            <person name="Yang G."/>
            <person name="Zhang L."/>
            <person name="Yang X."/>
            <person name="Zhao S."/>
            <person name="Ji Z."/>
            <person name="Zhou Q."/>
            <person name="Hu M."/>
            <person name="Wang Y."/>
            <person name="Chen M."/>
            <person name="Xu Y."/>
            <person name="Jin H."/>
            <person name="Xiao X."/>
            <person name="Hu G."/>
            <person name="Bao F."/>
            <person name="Hu Y."/>
            <person name="Wan P."/>
            <person name="Li L."/>
            <person name="Deng X."/>
            <person name="Kuang T."/>
            <person name="Xiang C."/>
            <person name="Zhu J.K."/>
            <person name="Oliver M.J."/>
            <person name="He Y."/>
        </authorList>
    </citation>
    <scope>NUCLEOTIDE SEQUENCE [LARGE SCALE GENOMIC DNA]</scope>
    <source>
        <strain evidence="11">cv. XS01</strain>
    </source>
</reference>
<dbReference type="SUPFAM" id="SSF54171">
    <property type="entry name" value="DNA-binding domain"/>
    <property type="match status" value="1"/>
</dbReference>
<evidence type="ECO:0000256" key="3">
    <source>
        <dbReference type="ARBA" id="ARBA00023015"/>
    </source>
</evidence>
<dbReference type="InterPro" id="IPR016177">
    <property type="entry name" value="DNA-bd_dom_sf"/>
</dbReference>
<dbReference type="InterPro" id="IPR036955">
    <property type="entry name" value="AP2/ERF_dom_sf"/>
</dbReference>
<keyword evidence="7" id="KW-0539">Nucleus</keyword>
<comment type="subcellular location">
    <subcellularLocation>
        <location evidence="1">Nucleus</location>
    </subcellularLocation>
</comment>
<dbReference type="GO" id="GO:0005634">
    <property type="term" value="C:nucleus"/>
    <property type="evidence" value="ECO:0007669"/>
    <property type="project" value="UniProtKB-SubCell"/>
</dbReference>
<dbReference type="PRINTS" id="PR00367">
    <property type="entry name" value="ETHRSPELEMNT"/>
</dbReference>
<keyword evidence="5" id="KW-0010">Activator</keyword>
<feature type="domain" description="AP2/ERF" evidence="9">
    <location>
        <begin position="23"/>
        <end position="80"/>
    </location>
</feature>
<dbReference type="InterPro" id="IPR051032">
    <property type="entry name" value="AP2/ERF_TF_ERF_subfamily"/>
</dbReference>
<gene>
    <name evidence="10" type="ORF">F511_34068</name>
</gene>
<evidence type="ECO:0000259" key="9">
    <source>
        <dbReference type="PROSITE" id="PS51032"/>
    </source>
</evidence>
<comment type="similarity">
    <text evidence="8">Belongs to the AP2/ERF transcription factor family. ERF subfamily.</text>
</comment>
<protein>
    <submittedName>
        <fullName evidence="10">Dehydration-responsive element binding protein 3</fullName>
    </submittedName>
</protein>
<dbReference type="Proteomes" id="UP000250235">
    <property type="component" value="Unassembled WGS sequence"/>
</dbReference>
<keyword evidence="6" id="KW-0804">Transcription</keyword>
<dbReference type="CDD" id="cd00018">
    <property type="entry name" value="AP2"/>
    <property type="match status" value="1"/>
</dbReference>
<evidence type="ECO:0000313" key="10">
    <source>
        <dbReference type="EMBL" id="KZV18255.1"/>
    </source>
</evidence>
<dbReference type="PANTHER" id="PTHR31985">
    <property type="entry name" value="ETHYLENE-RESPONSIVE TRANSCRIPTION FACTOR ERF042-RELATED"/>
    <property type="match status" value="1"/>
</dbReference>
<dbReference type="GO" id="GO:0003677">
    <property type="term" value="F:DNA binding"/>
    <property type="evidence" value="ECO:0007669"/>
    <property type="project" value="UniProtKB-KW"/>
</dbReference>
<keyword evidence="3" id="KW-0805">Transcription regulation</keyword>
<dbReference type="PANTHER" id="PTHR31985:SF215">
    <property type="entry name" value="OS02G0781300 PROTEIN"/>
    <property type="match status" value="1"/>
</dbReference>
<keyword evidence="2" id="KW-0611">Plant defense</keyword>
<dbReference type="Pfam" id="PF00847">
    <property type="entry name" value="AP2"/>
    <property type="match status" value="1"/>
</dbReference>
<evidence type="ECO:0000256" key="4">
    <source>
        <dbReference type="ARBA" id="ARBA00023125"/>
    </source>
</evidence>
<dbReference type="Gene3D" id="3.30.730.10">
    <property type="entry name" value="AP2/ERF domain"/>
    <property type="match status" value="1"/>
</dbReference>
<sequence>MVRSTSSTVGRESEASAASSSCKYKGVRKRKWGKFVSEIRLPNSRERIWLGSYDTAEKAARAFDAALFCLRGRNAKFNFPENPPEISNGMSMSPESPCPSVSYGTAQADNVFANMPLDTPFLDQFLAMGHENNAHDIGVFTGYEDFSGEFYIPPLPSSDLWPDYTEEEISSQNSFLWNF</sequence>
<proteinExistence type="inferred from homology"/>
<evidence type="ECO:0000256" key="5">
    <source>
        <dbReference type="ARBA" id="ARBA00023159"/>
    </source>
</evidence>
<dbReference type="SMART" id="SM00380">
    <property type="entry name" value="AP2"/>
    <property type="match status" value="1"/>
</dbReference>
<evidence type="ECO:0000256" key="8">
    <source>
        <dbReference type="ARBA" id="ARBA00024343"/>
    </source>
</evidence>
<name>A0A2Z7AA58_9LAMI</name>
<evidence type="ECO:0000313" key="11">
    <source>
        <dbReference type="Proteomes" id="UP000250235"/>
    </source>
</evidence>
<dbReference type="FunFam" id="3.30.730.10:FF:000001">
    <property type="entry name" value="Ethylene-responsive transcription factor 2"/>
    <property type="match status" value="1"/>
</dbReference>
<keyword evidence="11" id="KW-1185">Reference proteome</keyword>
<evidence type="ECO:0000256" key="2">
    <source>
        <dbReference type="ARBA" id="ARBA00022821"/>
    </source>
</evidence>
<dbReference type="EMBL" id="KV017482">
    <property type="protein sequence ID" value="KZV18255.1"/>
    <property type="molecule type" value="Genomic_DNA"/>
</dbReference>
<evidence type="ECO:0000256" key="1">
    <source>
        <dbReference type="ARBA" id="ARBA00004123"/>
    </source>
</evidence>
<organism evidence="10 11">
    <name type="scientific">Dorcoceras hygrometricum</name>
    <dbReference type="NCBI Taxonomy" id="472368"/>
    <lineage>
        <taxon>Eukaryota</taxon>
        <taxon>Viridiplantae</taxon>
        <taxon>Streptophyta</taxon>
        <taxon>Embryophyta</taxon>
        <taxon>Tracheophyta</taxon>
        <taxon>Spermatophyta</taxon>
        <taxon>Magnoliopsida</taxon>
        <taxon>eudicotyledons</taxon>
        <taxon>Gunneridae</taxon>
        <taxon>Pentapetalae</taxon>
        <taxon>asterids</taxon>
        <taxon>lamiids</taxon>
        <taxon>Lamiales</taxon>
        <taxon>Gesneriaceae</taxon>
        <taxon>Didymocarpoideae</taxon>
        <taxon>Trichosporeae</taxon>
        <taxon>Loxocarpinae</taxon>
        <taxon>Dorcoceras</taxon>
    </lineage>
</organism>